<reference evidence="11" key="1">
    <citation type="submission" date="2015-02" db="EMBL/GenBank/DDBJ databases">
        <title>A transcriptome of Wollemia nobilis - a relic of Gondwana.</title>
        <authorList>
            <person name="Chia J.Y."/>
            <person name="Leong Y.S."/>
            <person name="Abdul Karim S."/>
            <person name="Wan Azmi N."/>
            <person name="Hercus R."/>
            <person name="Croft L."/>
        </authorList>
    </citation>
    <scope>NUCLEOTIDE SEQUENCE</scope>
    <source>
        <strain evidence="11">MaeBrown</strain>
        <tissue evidence="11">Leaf</tissue>
    </source>
</reference>
<dbReference type="CDD" id="cd11071">
    <property type="entry name" value="CYP74"/>
    <property type="match status" value="1"/>
</dbReference>
<dbReference type="Pfam" id="PF00067">
    <property type="entry name" value="p450"/>
    <property type="match status" value="1"/>
</dbReference>
<dbReference type="PANTHER" id="PTHR24286:SF255">
    <property type="entry name" value="ALLENE OXIDE SYNTHASE, CHLOROPLASTIC"/>
    <property type="match status" value="1"/>
</dbReference>
<comment type="similarity">
    <text evidence="1">Belongs to the cytochrome P450 family.</text>
</comment>
<keyword evidence="10" id="KW-0456">Lyase</keyword>
<dbReference type="EMBL" id="GCHU01025148">
    <property type="protein sequence ID" value="JAG85655.1"/>
    <property type="molecule type" value="Transcribed_RNA"/>
</dbReference>
<proteinExistence type="inferred from homology"/>
<dbReference type="GO" id="GO:0006633">
    <property type="term" value="P:fatty acid biosynthetic process"/>
    <property type="evidence" value="ECO:0007669"/>
    <property type="project" value="UniProtKB-KW"/>
</dbReference>
<dbReference type="GO" id="GO:0016125">
    <property type="term" value="P:sterol metabolic process"/>
    <property type="evidence" value="ECO:0007669"/>
    <property type="project" value="TreeGrafter"/>
</dbReference>
<protein>
    <submittedName>
        <fullName evidence="11">TSA: Wollemia nobilis Ref_Wollemi_Transcript_25337_2052 transcribed RNA sequence</fullName>
    </submittedName>
</protein>
<evidence type="ECO:0000313" key="11">
    <source>
        <dbReference type="EMBL" id="JAG85655.1"/>
    </source>
</evidence>
<keyword evidence="7" id="KW-0408">Iron</keyword>
<dbReference type="GO" id="GO:0020037">
    <property type="term" value="F:heme binding"/>
    <property type="evidence" value="ECO:0007669"/>
    <property type="project" value="InterPro"/>
</dbReference>
<dbReference type="GO" id="GO:0016829">
    <property type="term" value="F:lyase activity"/>
    <property type="evidence" value="ECO:0007669"/>
    <property type="project" value="UniProtKB-KW"/>
</dbReference>
<organism evidence="11">
    <name type="scientific">Wollemia nobilis</name>
    <dbReference type="NCBI Taxonomy" id="56998"/>
    <lineage>
        <taxon>Eukaryota</taxon>
        <taxon>Viridiplantae</taxon>
        <taxon>Streptophyta</taxon>
        <taxon>Embryophyta</taxon>
        <taxon>Tracheophyta</taxon>
        <taxon>Spermatophyta</taxon>
        <taxon>Pinopsida</taxon>
        <taxon>Pinidae</taxon>
        <taxon>Conifers II</taxon>
        <taxon>Araucariales</taxon>
        <taxon>Araucariaceae</taxon>
        <taxon>Wollemia</taxon>
    </lineage>
</organism>
<dbReference type="AlphaFoldDB" id="A0A0C9QM15"/>
<dbReference type="FunFam" id="1.10.630.10:FF:000024">
    <property type="entry name" value="Allene oxide synthase, chloroplastic"/>
    <property type="match status" value="1"/>
</dbReference>
<dbReference type="Gene3D" id="1.10.630.10">
    <property type="entry name" value="Cytochrome P450"/>
    <property type="match status" value="1"/>
</dbReference>
<evidence type="ECO:0000256" key="4">
    <source>
        <dbReference type="ARBA" id="ARBA00022723"/>
    </source>
</evidence>
<keyword evidence="6" id="KW-0276">Fatty acid metabolism</keyword>
<dbReference type="InterPro" id="IPR001128">
    <property type="entry name" value="Cyt_P450"/>
</dbReference>
<keyword evidence="8" id="KW-0443">Lipid metabolism</keyword>
<keyword evidence="9" id="KW-0275">Fatty acid biosynthesis</keyword>
<evidence type="ECO:0000256" key="8">
    <source>
        <dbReference type="ARBA" id="ARBA00023098"/>
    </source>
</evidence>
<dbReference type="GO" id="GO:0004497">
    <property type="term" value="F:monooxygenase activity"/>
    <property type="evidence" value="ECO:0007669"/>
    <property type="project" value="InterPro"/>
</dbReference>
<keyword evidence="5" id="KW-0925">Oxylipin biosynthesis</keyword>
<dbReference type="GO" id="GO:0005506">
    <property type="term" value="F:iron ion binding"/>
    <property type="evidence" value="ECO:0007669"/>
    <property type="project" value="InterPro"/>
</dbReference>
<dbReference type="PANTHER" id="PTHR24286">
    <property type="entry name" value="CYTOCHROME P450 26"/>
    <property type="match status" value="1"/>
</dbReference>
<evidence type="ECO:0000256" key="7">
    <source>
        <dbReference type="ARBA" id="ARBA00023004"/>
    </source>
</evidence>
<dbReference type="InterPro" id="IPR036396">
    <property type="entry name" value="Cyt_P450_sf"/>
</dbReference>
<keyword evidence="3" id="KW-0349">Heme</keyword>
<keyword evidence="2" id="KW-0444">Lipid biosynthesis</keyword>
<keyword evidence="4" id="KW-0479">Metal-binding</keyword>
<accession>A0A0C9QM15</accession>
<evidence type="ECO:0000256" key="6">
    <source>
        <dbReference type="ARBA" id="ARBA00022832"/>
    </source>
</evidence>
<dbReference type="GO" id="GO:0016705">
    <property type="term" value="F:oxidoreductase activity, acting on paired donors, with incorporation or reduction of molecular oxygen"/>
    <property type="evidence" value="ECO:0007669"/>
    <property type="project" value="InterPro"/>
</dbReference>
<evidence type="ECO:0000256" key="9">
    <source>
        <dbReference type="ARBA" id="ARBA00023160"/>
    </source>
</evidence>
<evidence type="ECO:0000256" key="1">
    <source>
        <dbReference type="ARBA" id="ARBA00010617"/>
    </source>
</evidence>
<name>A0A0C9QM15_9CONI</name>
<evidence type="ECO:0000256" key="10">
    <source>
        <dbReference type="ARBA" id="ARBA00023239"/>
    </source>
</evidence>
<dbReference type="SUPFAM" id="SSF48264">
    <property type="entry name" value="Cytochrome P450"/>
    <property type="match status" value="1"/>
</dbReference>
<dbReference type="GO" id="GO:0031408">
    <property type="term" value="P:oxylipin biosynthetic process"/>
    <property type="evidence" value="ECO:0007669"/>
    <property type="project" value="UniProtKB-KW"/>
</dbReference>
<evidence type="ECO:0000256" key="5">
    <source>
        <dbReference type="ARBA" id="ARBA00022767"/>
    </source>
</evidence>
<sequence length="479" mass="53052">MLRMMTFASVAPLPVREIPGSYGLPVVGPLVDRFDYNVTEGADNFFKTRIEKYKSTVLRVNMPPGPPIVSDPCVIMLLDAKSFPTLFDLTKVDKRNVLTGAYMPSTDFTGGYRTTVYLDPSEEKHGKGKKFCFEVLKLSRTRIFPEFGRAFDEAFNQIDKEFDSDGKGSFTAQADDLIFNFVLRALVGSDPVAPGPASLGTNGPTYVKAWLAPQLAPIASAGGILPRVLEEFTIHSIELPFALVSGFYQKLYDFVWTHGSALLDIAEKEFGLQREEACNDLLFNIGFNAFGGMLIFFPAIVQYIGKAGADLHRDLAEEVRGAVSTHGGLNMGALESMALVRSAVYEVLRMDPPVPLQYGRAKRDFLVESHDARYEVKEGELLGGYQPLATKDPKVFDNAEEFNPRRFLGEEGEKMVQYVLWSNGRETEETTVDNKQCAGKDVVVMVARLLVAHLFLRYDSFAVDEESSSAIFTSLSKAS</sequence>
<evidence type="ECO:0000256" key="2">
    <source>
        <dbReference type="ARBA" id="ARBA00022516"/>
    </source>
</evidence>
<evidence type="ECO:0000256" key="3">
    <source>
        <dbReference type="ARBA" id="ARBA00022617"/>
    </source>
</evidence>